<keyword evidence="7" id="KW-1185">Reference proteome</keyword>
<dbReference type="EMBL" id="WJNH01000002">
    <property type="protein sequence ID" value="MRG85734.1"/>
    <property type="molecule type" value="Genomic_DNA"/>
</dbReference>
<dbReference type="AlphaFoldDB" id="A0A6G1X446"/>
<evidence type="ECO:0000256" key="2">
    <source>
        <dbReference type="ARBA" id="ARBA00022621"/>
    </source>
</evidence>
<accession>A0A6G1X446</accession>
<organism evidence="6 7">
    <name type="scientific">Salinibacillus xinjiangensis</name>
    <dbReference type="NCBI Taxonomy" id="1229268"/>
    <lineage>
        <taxon>Bacteria</taxon>
        <taxon>Bacillati</taxon>
        <taxon>Bacillota</taxon>
        <taxon>Bacilli</taxon>
        <taxon>Bacillales</taxon>
        <taxon>Bacillaceae</taxon>
        <taxon>Salinibacillus</taxon>
    </lineage>
</organism>
<evidence type="ECO:0000256" key="1">
    <source>
        <dbReference type="ARBA" id="ARBA00022617"/>
    </source>
</evidence>
<proteinExistence type="predicted"/>
<evidence type="ECO:0000313" key="7">
    <source>
        <dbReference type="Proteomes" id="UP000480185"/>
    </source>
</evidence>
<dbReference type="Pfam" id="PF00175">
    <property type="entry name" value="NAD_binding_1"/>
    <property type="match status" value="1"/>
</dbReference>
<keyword evidence="1" id="KW-0349">Heme</keyword>
<evidence type="ECO:0000256" key="3">
    <source>
        <dbReference type="ARBA" id="ARBA00022723"/>
    </source>
</evidence>
<dbReference type="InterPro" id="IPR001433">
    <property type="entry name" value="OxRdtase_FAD/NAD-bd"/>
</dbReference>
<keyword evidence="2" id="KW-0813">Transport</keyword>
<comment type="caution">
    <text evidence="6">The sequence shown here is derived from an EMBL/GenBank/DDBJ whole genome shotgun (WGS) entry which is preliminary data.</text>
</comment>
<dbReference type="InterPro" id="IPR039261">
    <property type="entry name" value="FNR_nucleotide-bd"/>
</dbReference>
<dbReference type="GO" id="GO:0071500">
    <property type="term" value="P:cellular response to nitrosative stress"/>
    <property type="evidence" value="ECO:0007669"/>
    <property type="project" value="TreeGrafter"/>
</dbReference>
<sequence length="104" mass="12057">MHAARSGKFHALKEQAEEINEQNNQVHKFFVYENPEPEDEGVYDHKGYITEEWLSSILRTNDAAFFFCGPKGIMHAIYQSLNHQGVKETDIHFEIFGPMTDIKN</sequence>
<keyword evidence="2" id="KW-0561">Oxygen transport</keyword>
<dbReference type="GO" id="GO:0046872">
    <property type="term" value="F:metal ion binding"/>
    <property type="evidence" value="ECO:0007669"/>
    <property type="project" value="UniProtKB-KW"/>
</dbReference>
<evidence type="ECO:0000259" key="5">
    <source>
        <dbReference type="Pfam" id="PF00175"/>
    </source>
</evidence>
<dbReference type="Proteomes" id="UP000480185">
    <property type="component" value="Unassembled WGS sequence"/>
</dbReference>
<dbReference type="GO" id="GO:0071949">
    <property type="term" value="F:FAD binding"/>
    <property type="evidence" value="ECO:0007669"/>
    <property type="project" value="TreeGrafter"/>
</dbReference>
<name>A0A6G1X446_9BACI</name>
<dbReference type="PANTHER" id="PTHR43396:SF3">
    <property type="entry name" value="FLAVOHEMOPROTEIN"/>
    <property type="match status" value="1"/>
</dbReference>
<keyword evidence="4" id="KW-0408">Iron</keyword>
<dbReference type="GO" id="GO:0005344">
    <property type="term" value="F:oxygen carrier activity"/>
    <property type="evidence" value="ECO:0007669"/>
    <property type="project" value="UniProtKB-KW"/>
</dbReference>
<dbReference type="Gene3D" id="3.40.50.80">
    <property type="entry name" value="Nucleotide-binding domain of ferredoxin-NADP reductase (FNR) module"/>
    <property type="match status" value="1"/>
</dbReference>
<dbReference type="SUPFAM" id="SSF52343">
    <property type="entry name" value="Ferredoxin reductase-like, C-terminal NADP-linked domain"/>
    <property type="match status" value="1"/>
</dbReference>
<protein>
    <recommendedName>
        <fullName evidence="5">Oxidoreductase FAD/NAD(P)-binding domain-containing protein</fullName>
    </recommendedName>
</protein>
<dbReference type="GO" id="GO:0008941">
    <property type="term" value="F:nitric oxide dioxygenase NAD(P)H activity"/>
    <property type="evidence" value="ECO:0007669"/>
    <property type="project" value="TreeGrafter"/>
</dbReference>
<evidence type="ECO:0000313" key="6">
    <source>
        <dbReference type="EMBL" id="MRG85734.1"/>
    </source>
</evidence>
<dbReference type="GO" id="GO:0046210">
    <property type="term" value="P:nitric oxide catabolic process"/>
    <property type="evidence" value="ECO:0007669"/>
    <property type="project" value="TreeGrafter"/>
</dbReference>
<keyword evidence="3" id="KW-0479">Metal-binding</keyword>
<reference evidence="6 7" key="1">
    <citation type="submission" date="2019-11" db="EMBL/GenBank/DDBJ databases">
        <authorList>
            <person name="Li J."/>
        </authorList>
    </citation>
    <scope>NUCLEOTIDE SEQUENCE [LARGE SCALE GENOMIC DNA]</scope>
    <source>
        <strain evidence="6 7">J4</strain>
    </source>
</reference>
<feature type="domain" description="Oxidoreductase FAD/NAD(P)-binding" evidence="5">
    <location>
        <begin position="2"/>
        <end position="77"/>
    </location>
</feature>
<evidence type="ECO:0000256" key="4">
    <source>
        <dbReference type="ARBA" id="ARBA00023004"/>
    </source>
</evidence>
<dbReference type="PANTHER" id="PTHR43396">
    <property type="entry name" value="FLAVOHEMOPROTEIN"/>
    <property type="match status" value="1"/>
</dbReference>
<gene>
    <name evidence="6" type="ORF">GH754_05220</name>
</gene>